<evidence type="ECO:0000313" key="13">
    <source>
        <dbReference type="Proteomes" id="UP000233551"/>
    </source>
</evidence>
<comment type="subcellular location">
    <subcellularLocation>
        <location evidence="2">Cytoplasm</location>
    </subcellularLocation>
</comment>
<comment type="similarity">
    <text evidence="4">Belongs to the myo-inositol oxygenase family.</text>
</comment>
<dbReference type="GO" id="GO:0005737">
    <property type="term" value="C:cytoplasm"/>
    <property type="evidence" value="ECO:0007669"/>
    <property type="project" value="UniProtKB-SubCell"/>
</dbReference>
<dbReference type="EC" id="1.13.99.1" evidence="5"/>
<accession>A0A2I0K165</accession>
<evidence type="ECO:0000256" key="8">
    <source>
        <dbReference type="ARBA" id="ARBA00022723"/>
    </source>
</evidence>
<dbReference type="GO" id="GO:0019310">
    <property type="term" value="P:inositol catabolic process"/>
    <property type="evidence" value="ECO:0007669"/>
    <property type="project" value="InterPro"/>
</dbReference>
<protein>
    <recommendedName>
        <fullName evidence="5">inositol oxygenase</fullName>
        <ecNumber evidence="5">1.13.99.1</ecNumber>
    </recommendedName>
</protein>
<proteinExistence type="inferred from homology"/>
<sequence>MQANREKEVAQHHDGGFSVPETNSFGHTFRNYDAESARQDGVENFYGTNHINQTYDF</sequence>
<feature type="compositionally biased region" description="Basic and acidic residues" evidence="11">
    <location>
        <begin position="1"/>
        <end position="15"/>
    </location>
</feature>
<evidence type="ECO:0000256" key="2">
    <source>
        <dbReference type="ARBA" id="ARBA00004496"/>
    </source>
</evidence>
<evidence type="ECO:0000256" key="7">
    <source>
        <dbReference type="ARBA" id="ARBA00022644"/>
    </source>
</evidence>
<evidence type="ECO:0000256" key="9">
    <source>
        <dbReference type="ARBA" id="ARBA00023002"/>
    </source>
</evidence>
<dbReference type="GO" id="GO:0005506">
    <property type="term" value="F:iron ion binding"/>
    <property type="evidence" value="ECO:0007669"/>
    <property type="project" value="InterPro"/>
</dbReference>
<dbReference type="UniPathway" id="UPA00111">
    <property type="reaction ID" value="UER00527"/>
</dbReference>
<dbReference type="Proteomes" id="UP000233551">
    <property type="component" value="Unassembled WGS sequence"/>
</dbReference>
<keyword evidence="9" id="KW-0560">Oxidoreductase</keyword>
<dbReference type="GO" id="GO:0019853">
    <property type="term" value="P:L-ascorbic acid biosynthetic process"/>
    <property type="evidence" value="ECO:0007669"/>
    <property type="project" value="UniProtKB-KW"/>
</dbReference>
<evidence type="ECO:0000256" key="3">
    <source>
        <dbReference type="ARBA" id="ARBA00005167"/>
    </source>
</evidence>
<name>A0A2I0K165_PUNGR</name>
<organism evidence="12 13">
    <name type="scientific">Punica granatum</name>
    <name type="common">Pomegranate</name>
    <dbReference type="NCBI Taxonomy" id="22663"/>
    <lineage>
        <taxon>Eukaryota</taxon>
        <taxon>Viridiplantae</taxon>
        <taxon>Streptophyta</taxon>
        <taxon>Embryophyta</taxon>
        <taxon>Tracheophyta</taxon>
        <taxon>Spermatophyta</taxon>
        <taxon>Magnoliopsida</taxon>
        <taxon>eudicotyledons</taxon>
        <taxon>Gunneridae</taxon>
        <taxon>Pentapetalae</taxon>
        <taxon>rosids</taxon>
        <taxon>malvids</taxon>
        <taxon>Myrtales</taxon>
        <taxon>Lythraceae</taxon>
        <taxon>Punica</taxon>
    </lineage>
</organism>
<dbReference type="PANTHER" id="PTHR12588:SF12">
    <property type="entry name" value="INOSITOL OXYGENASE 1"/>
    <property type="match status" value="1"/>
</dbReference>
<reference evidence="12 13" key="1">
    <citation type="submission" date="2017-11" db="EMBL/GenBank/DDBJ databases">
        <title>De-novo sequencing of pomegranate (Punica granatum L.) genome.</title>
        <authorList>
            <person name="Akparov Z."/>
            <person name="Amiraslanov A."/>
            <person name="Hajiyeva S."/>
            <person name="Abbasov M."/>
            <person name="Kaur K."/>
            <person name="Hamwieh A."/>
            <person name="Solovyev V."/>
            <person name="Salamov A."/>
            <person name="Braich B."/>
            <person name="Kosarev P."/>
            <person name="Mahmoud A."/>
            <person name="Hajiyev E."/>
            <person name="Babayeva S."/>
            <person name="Izzatullayeva V."/>
            <person name="Mammadov A."/>
            <person name="Mammadov A."/>
            <person name="Sharifova S."/>
            <person name="Ojaghi J."/>
            <person name="Eynullazada K."/>
            <person name="Bayramov B."/>
            <person name="Abdulazimova A."/>
            <person name="Shahmuradov I."/>
        </authorList>
    </citation>
    <scope>NUCLEOTIDE SEQUENCE [LARGE SCALE GENOMIC DNA]</scope>
    <source>
        <strain evidence="13">cv. AG2017</strain>
        <tissue evidence="12">Leaf</tissue>
    </source>
</reference>
<dbReference type="AlphaFoldDB" id="A0A2I0K165"/>
<evidence type="ECO:0000256" key="5">
    <source>
        <dbReference type="ARBA" id="ARBA00011919"/>
    </source>
</evidence>
<keyword evidence="10" id="KW-0408">Iron</keyword>
<dbReference type="EMBL" id="PGOL01000977">
    <property type="protein sequence ID" value="PKI62292.1"/>
    <property type="molecule type" value="Genomic_DNA"/>
</dbReference>
<dbReference type="PANTHER" id="PTHR12588">
    <property type="entry name" value="MYOINOSITOL OXYGENASE"/>
    <property type="match status" value="1"/>
</dbReference>
<evidence type="ECO:0000256" key="10">
    <source>
        <dbReference type="ARBA" id="ARBA00023004"/>
    </source>
</evidence>
<feature type="non-terminal residue" evidence="12">
    <location>
        <position position="57"/>
    </location>
</feature>
<evidence type="ECO:0000313" key="12">
    <source>
        <dbReference type="EMBL" id="PKI62292.1"/>
    </source>
</evidence>
<dbReference type="GO" id="GO:0050113">
    <property type="term" value="F:inositol oxygenase activity"/>
    <property type="evidence" value="ECO:0007669"/>
    <property type="project" value="UniProtKB-EC"/>
</dbReference>
<keyword evidence="8" id="KW-0479">Metal-binding</keyword>
<keyword evidence="6" id="KW-0963">Cytoplasm</keyword>
<evidence type="ECO:0000256" key="4">
    <source>
        <dbReference type="ARBA" id="ARBA00005286"/>
    </source>
</evidence>
<feature type="region of interest" description="Disordered" evidence="11">
    <location>
        <begin position="1"/>
        <end position="24"/>
    </location>
</feature>
<dbReference type="InterPro" id="IPR007828">
    <property type="entry name" value="Inositol_oxygenase"/>
</dbReference>
<evidence type="ECO:0000256" key="6">
    <source>
        <dbReference type="ARBA" id="ARBA00022490"/>
    </source>
</evidence>
<dbReference type="STRING" id="22663.A0A2I0K165"/>
<keyword evidence="13" id="KW-1185">Reference proteome</keyword>
<comment type="cofactor">
    <cofactor evidence="1">
        <name>Fe cation</name>
        <dbReference type="ChEBI" id="CHEBI:24875"/>
    </cofactor>
</comment>
<evidence type="ECO:0000256" key="11">
    <source>
        <dbReference type="SAM" id="MobiDB-lite"/>
    </source>
</evidence>
<comment type="pathway">
    <text evidence="3">Polyol metabolism; myo-inositol degradation into D-glucuronate; D-glucuronate from myo-inositol: step 1/1.</text>
</comment>
<evidence type="ECO:0000256" key="1">
    <source>
        <dbReference type="ARBA" id="ARBA00001962"/>
    </source>
</evidence>
<gene>
    <name evidence="12" type="ORF">CRG98_017293</name>
</gene>
<keyword evidence="7" id="KW-0060">Ascorbate biosynthesis</keyword>
<comment type="caution">
    <text evidence="12">The sequence shown here is derived from an EMBL/GenBank/DDBJ whole genome shotgun (WGS) entry which is preliminary data.</text>
</comment>